<dbReference type="InterPro" id="IPR043917">
    <property type="entry name" value="DUF5753"/>
</dbReference>
<evidence type="ECO:0000313" key="3">
    <source>
        <dbReference type="Proteomes" id="UP000530412"/>
    </source>
</evidence>
<dbReference type="EMBL" id="JACJIE010000031">
    <property type="protein sequence ID" value="MBA8948281.1"/>
    <property type="molecule type" value="Genomic_DNA"/>
</dbReference>
<accession>A0AA40SKQ0</accession>
<evidence type="ECO:0000313" key="2">
    <source>
        <dbReference type="EMBL" id="MBA8948281.1"/>
    </source>
</evidence>
<name>A0AA40SKQ0_9ACTN</name>
<protein>
    <recommendedName>
        <fullName evidence="1">DUF5753 domain-containing protein</fullName>
    </recommendedName>
</protein>
<proteinExistence type="predicted"/>
<organism evidence="2 3">
    <name type="scientific">Streptomyces calvus</name>
    <dbReference type="NCBI Taxonomy" id="67282"/>
    <lineage>
        <taxon>Bacteria</taxon>
        <taxon>Bacillati</taxon>
        <taxon>Actinomycetota</taxon>
        <taxon>Actinomycetes</taxon>
        <taxon>Kitasatosporales</taxon>
        <taxon>Streptomycetaceae</taxon>
        <taxon>Streptomyces</taxon>
    </lineage>
</organism>
<feature type="domain" description="DUF5753" evidence="1">
    <location>
        <begin position="2"/>
        <end position="41"/>
    </location>
</feature>
<reference evidence="2 3" key="1">
    <citation type="submission" date="2020-08" db="EMBL/GenBank/DDBJ databases">
        <title>Genomic Encyclopedia of Type Strains, Phase III (KMG-III): the genomes of soil and plant-associated and newly described type strains.</title>
        <authorList>
            <person name="Whitman W."/>
        </authorList>
    </citation>
    <scope>NUCLEOTIDE SEQUENCE [LARGE SCALE GENOMIC DNA]</scope>
    <source>
        <strain evidence="2 3">CECT 3271</strain>
    </source>
</reference>
<dbReference type="Proteomes" id="UP000530412">
    <property type="component" value="Unassembled WGS sequence"/>
</dbReference>
<evidence type="ECO:0000259" key="1">
    <source>
        <dbReference type="Pfam" id="PF19054"/>
    </source>
</evidence>
<comment type="caution">
    <text evidence="2">The sequence shown here is derived from an EMBL/GenBank/DDBJ whole genome shotgun (WGS) entry which is preliminary data.</text>
</comment>
<gene>
    <name evidence="2" type="ORF">FHS33_006754</name>
</gene>
<dbReference type="Pfam" id="PF19054">
    <property type="entry name" value="DUF5753"/>
    <property type="match status" value="1"/>
</dbReference>
<dbReference type="AlphaFoldDB" id="A0AA40SKQ0"/>
<sequence length="46" mass="5041">MRLKVDRQALLTRTTDPLSMRLVLSETALCRQTGGHDVMAAGQMAP</sequence>